<protein>
    <recommendedName>
        <fullName evidence="1">F-box domain-containing protein</fullName>
    </recommendedName>
</protein>
<feature type="non-terminal residue" evidence="2">
    <location>
        <position position="1"/>
    </location>
</feature>
<dbReference type="Gene3D" id="1.20.1280.50">
    <property type="match status" value="1"/>
</dbReference>
<gene>
    <name evidence="2" type="ORF">PFISCL1PPCAC_10935</name>
</gene>
<dbReference type="Proteomes" id="UP001432322">
    <property type="component" value="Unassembled WGS sequence"/>
</dbReference>
<dbReference type="AlphaFoldDB" id="A0AAV5VJV2"/>
<dbReference type="PROSITE" id="PS50181">
    <property type="entry name" value="FBOX"/>
    <property type="match status" value="1"/>
</dbReference>
<sequence length="147" mass="16774">NNYTHLPKEIIENILKSTNSRGLVSARGISRRWRLVAESRFLNKRTHIFIDFLRIYRASSSEYLELSLSSTMPSIITVNIVRYGKGRTISVHKSSKENVNVSRTAIRLEQKLTCTRGHLKEIATLMSHQSVRVFCLQSAKEIDGVSL</sequence>
<keyword evidence="3" id="KW-1185">Reference proteome</keyword>
<reference evidence="2" key="1">
    <citation type="submission" date="2023-10" db="EMBL/GenBank/DDBJ databases">
        <title>Genome assembly of Pristionchus species.</title>
        <authorList>
            <person name="Yoshida K."/>
            <person name="Sommer R.J."/>
        </authorList>
    </citation>
    <scope>NUCLEOTIDE SEQUENCE</scope>
    <source>
        <strain evidence="2">RS5133</strain>
    </source>
</reference>
<name>A0AAV5VJV2_9BILA</name>
<feature type="domain" description="F-box" evidence="1">
    <location>
        <begin position="1"/>
        <end position="52"/>
    </location>
</feature>
<accession>A0AAV5VJV2</accession>
<dbReference type="InterPro" id="IPR036047">
    <property type="entry name" value="F-box-like_dom_sf"/>
</dbReference>
<evidence type="ECO:0000313" key="3">
    <source>
        <dbReference type="Proteomes" id="UP001432322"/>
    </source>
</evidence>
<feature type="non-terminal residue" evidence="2">
    <location>
        <position position="147"/>
    </location>
</feature>
<proteinExistence type="predicted"/>
<dbReference type="InterPro" id="IPR001810">
    <property type="entry name" value="F-box_dom"/>
</dbReference>
<dbReference type="EMBL" id="BTSY01000003">
    <property type="protein sequence ID" value="GMT19638.1"/>
    <property type="molecule type" value="Genomic_DNA"/>
</dbReference>
<dbReference type="SUPFAM" id="SSF81383">
    <property type="entry name" value="F-box domain"/>
    <property type="match status" value="1"/>
</dbReference>
<organism evidence="2 3">
    <name type="scientific">Pristionchus fissidentatus</name>
    <dbReference type="NCBI Taxonomy" id="1538716"/>
    <lineage>
        <taxon>Eukaryota</taxon>
        <taxon>Metazoa</taxon>
        <taxon>Ecdysozoa</taxon>
        <taxon>Nematoda</taxon>
        <taxon>Chromadorea</taxon>
        <taxon>Rhabditida</taxon>
        <taxon>Rhabditina</taxon>
        <taxon>Diplogasteromorpha</taxon>
        <taxon>Diplogasteroidea</taxon>
        <taxon>Neodiplogasteridae</taxon>
        <taxon>Pristionchus</taxon>
    </lineage>
</organism>
<dbReference type="Pfam" id="PF00646">
    <property type="entry name" value="F-box"/>
    <property type="match status" value="1"/>
</dbReference>
<evidence type="ECO:0000313" key="2">
    <source>
        <dbReference type="EMBL" id="GMT19638.1"/>
    </source>
</evidence>
<evidence type="ECO:0000259" key="1">
    <source>
        <dbReference type="PROSITE" id="PS50181"/>
    </source>
</evidence>
<comment type="caution">
    <text evidence="2">The sequence shown here is derived from an EMBL/GenBank/DDBJ whole genome shotgun (WGS) entry which is preliminary data.</text>
</comment>